<comment type="caution">
    <text evidence="2">The sequence shown here is derived from an EMBL/GenBank/DDBJ whole genome shotgun (WGS) entry which is preliminary data.</text>
</comment>
<evidence type="ECO:0000313" key="3">
    <source>
        <dbReference type="Proteomes" id="UP000611796"/>
    </source>
</evidence>
<evidence type="ECO:0000313" key="2">
    <source>
        <dbReference type="EMBL" id="MBC6003110.1"/>
    </source>
</evidence>
<dbReference type="RefSeq" id="WP_147544493.1">
    <property type="nucleotide sequence ID" value="NZ_JACRWD010000001.1"/>
</dbReference>
<dbReference type="Proteomes" id="UP000611796">
    <property type="component" value="Unassembled WGS sequence"/>
</dbReference>
<sequence length="80" mass="9018">MFIVDPIEWIGYCASILIAISLTMTSIVPLRIINSIGCFLFVVYGIYVGVYPVAIANGVIIIINIYNLYKLYKIKQNKKT</sequence>
<name>A0ABR7K2H5_9FIRM</name>
<gene>
    <name evidence="2" type="ORF">H8891_04795</name>
</gene>
<accession>A0ABR7K2H5</accession>
<proteinExistence type="predicted"/>
<keyword evidence="1" id="KW-0812">Transmembrane</keyword>
<protein>
    <submittedName>
        <fullName evidence="2">YgjV family protein</fullName>
    </submittedName>
</protein>
<keyword evidence="1" id="KW-0472">Membrane</keyword>
<keyword evidence="1" id="KW-1133">Transmembrane helix</keyword>
<dbReference type="InterPro" id="IPR019629">
    <property type="entry name" value="Uncharacterised_HI1736/YgjV"/>
</dbReference>
<evidence type="ECO:0000256" key="1">
    <source>
        <dbReference type="SAM" id="Phobius"/>
    </source>
</evidence>
<organism evidence="2 3">
    <name type="scientific">Paeniclostridium hominis</name>
    <dbReference type="NCBI Taxonomy" id="2764329"/>
    <lineage>
        <taxon>Bacteria</taxon>
        <taxon>Bacillati</taxon>
        <taxon>Bacillota</taxon>
        <taxon>Clostridia</taxon>
        <taxon>Peptostreptococcales</taxon>
        <taxon>Peptostreptococcaceae</taxon>
        <taxon>Paeniclostridium</taxon>
    </lineage>
</organism>
<keyword evidence="3" id="KW-1185">Reference proteome</keyword>
<dbReference type="EMBL" id="JACRWD010000001">
    <property type="protein sequence ID" value="MBC6003110.1"/>
    <property type="molecule type" value="Genomic_DNA"/>
</dbReference>
<reference evidence="2 3" key="1">
    <citation type="submission" date="2020-08" db="EMBL/GenBank/DDBJ databases">
        <authorList>
            <person name="Liu C."/>
            <person name="Sun Q."/>
        </authorList>
    </citation>
    <scope>NUCLEOTIDE SEQUENCE [LARGE SCALE GENOMIC DNA]</scope>
    <source>
        <strain evidence="2 3">NSJ-45</strain>
    </source>
</reference>
<dbReference type="Pfam" id="PF10688">
    <property type="entry name" value="Imp-YgjV"/>
    <property type="match status" value="1"/>
</dbReference>
<feature type="transmembrane region" description="Helical" evidence="1">
    <location>
        <begin position="39"/>
        <end position="69"/>
    </location>
</feature>
<feature type="transmembrane region" description="Helical" evidence="1">
    <location>
        <begin position="12"/>
        <end position="33"/>
    </location>
</feature>